<dbReference type="InterPro" id="IPR041628">
    <property type="entry name" value="ChlI/MoxR_AAA_lid"/>
</dbReference>
<dbReference type="InterPro" id="IPR027417">
    <property type="entry name" value="P-loop_NTPase"/>
</dbReference>
<protein>
    <submittedName>
        <fullName evidence="2">ATPase AAA</fullName>
    </submittedName>
</protein>
<dbReference type="PIRSF" id="PIRSF002849">
    <property type="entry name" value="AAA_ATPase_chaperone_MoxR_prd"/>
    <property type="match status" value="1"/>
</dbReference>
<dbReference type="CDD" id="cd00009">
    <property type="entry name" value="AAA"/>
    <property type="match status" value="1"/>
</dbReference>
<evidence type="ECO:0000313" key="3">
    <source>
        <dbReference type="Proteomes" id="UP000238348"/>
    </source>
</evidence>
<dbReference type="PANTHER" id="PTHR42759">
    <property type="entry name" value="MOXR FAMILY PROTEIN"/>
    <property type="match status" value="1"/>
</dbReference>
<dbReference type="GO" id="GO:0005524">
    <property type="term" value="F:ATP binding"/>
    <property type="evidence" value="ECO:0007669"/>
    <property type="project" value="InterPro"/>
</dbReference>
<dbReference type="Gene3D" id="3.40.50.300">
    <property type="entry name" value="P-loop containing nucleotide triphosphate hydrolases"/>
    <property type="match status" value="1"/>
</dbReference>
<dbReference type="Proteomes" id="UP000238348">
    <property type="component" value="Chromosome"/>
</dbReference>
<sequence>MAAESGAGIDGGQGAAPASFEARLELARQASGRLREAIGHVIVGQGDVIEQTLWGIAAGGHVLLEGAPGLGKTLLVRTIAGCLDLRFSRIQFTPDLMPSDVTGTNVLVAAADGSRHFSLHKGPIFGQVILADEINRATPKTQSALLEAMQEHACTIAGTRHVMEEPFFVLATENPIEMEGTYPLPEAQLDRFLLKVLVPSPTEDELTEILARTTGHDGGPPPRVLTRDDVLALRSLCRDVAVAEPVLRYASRLTRASDPAAEGAPEIVRRALRFGAGVRGAQSLVLAAKAAALLQGRAHVAFADVQRVAKPVLRHRLIRSFEGEAEGITTDQVVSALTSAVEARPEPVAQAIRR</sequence>
<dbReference type="InterPro" id="IPR050764">
    <property type="entry name" value="CbbQ/NirQ/NorQ/GpvN"/>
</dbReference>
<dbReference type="GO" id="GO:0016887">
    <property type="term" value="F:ATP hydrolysis activity"/>
    <property type="evidence" value="ECO:0007669"/>
    <property type="project" value="InterPro"/>
</dbReference>
<dbReference type="Pfam" id="PF07726">
    <property type="entry name" value="AAA_3"/>
    <property type="match status" value="1"/>
</dbReference>
<dbReference type="SUPFAM" id="SSF52540">
    <property type="entry name" value="P-loop containing nucleoside triphosphate hydrolases"/>
    <property type="match status" value="1"/>
</dbReference>
<dbReference type="PANTHER" id="PTHR42759:SF1">
    <property type="entry name" value="MAGNESIUM-CHELATASE SUBUNIT CHLD"/>
    <property type="match status" value="1"/>
</dbReference>
<name>A0A2L0F6J3_SORCE</name>
<dbReference type="OrthoDB" id="9808397at2"/>
<gene>
    <name evidence="2" type="ORF">SOCE26_087260</name>
</gene>
<dbReference type="SMART" id="SM00382">
    <property type="entry name" value="AAA"/>
    <property type="match status" value="1"/>
</dbReference>
<proteinExistence type="predicted"/>
<reference evidence="2 3" key="1">
    <citation type="submission" date="2015-09" db="EMBL/GenBank/DDBJ databases">
        <title>Sorangium comparison.</title>
        <authorList>
            <person name="Zaburannyi N."/>
            <person name="Bunk B."/>
            <person name="Overmann J."/>
            <person name="Mueller R."/>
        </authorList>
    </citation>
    <scope>NUCLEOTIDE SEQUENCE [LARGE SCALE GENOMIC DNA]</scope>
    <source>
        <strain evidence="2 3">So ce26</strain>
    </source>
</reference>
<dbReference type="EMBL" id="CP012673">
    <property type="protein sequence ID" value="AUX47214.1"/>
    <property type="molecule type" value="Genomic_DNA"/>
</dbReference>
<dbReference type="RefSeq" id="WP_104985264.1">
    <property type="nucleotide sequence ID" value="NZ_CP012673.1"/>
</dbReference>
<evidence type="ECO:0000259" key="1">
    <source>
        <dbReference type="SMART" id="SM00382"/>
    </source>
</evidence>
<dbReference type="Pfam" id="PF17863">
    <property type="entry name" value="AAA_lid_2"/>
    <property type="match status" value="1"/>
</dbReference>
<feature type="domain" description="AAA+ ATPase" evidence="1">
    <location>
        <begin position="58"/>
        <end position="202"/>
    </location>
</feature>
<evidence type="ECO:0000313" key="2">
    <source>
        <dbReference type="EMBL" id="AUX47214.1"/>
    </source>
</evidence>
<dbReference type="Gene3D" id="1.10.8.80">
    <property type="entry name" value="Magnesium chelatase subunit I, C-Terminal domain"/>
    <property type="match status" value="1"/>
</dbReference>
<dbReference type="AlphaFoldDB" id="A0A2L0F6J3"/>
<accession>A0A2L0F6J3</accession>
<dbReference type="InterPro" id="IPR003593">
    <property type="entry name" value="AAA+_ATPase"/>
</dbReference>
<dbReference type="InterPro" id="IPR011703">
    <property type="entry name" value="ATPase_AAA-3"/>
</dbReference>
<organism evidence="2 3">
    <name type="scientific">Sorangium cellulosum</name>
    <name type="common">Polyangium cellulosum</name>
    <dbReference type="NCBI Taxonomy" id="56"/>
    <lineage>
        <taxon>Bacteria</taxon>
        <taxon>Pseudomonadati</taxon>
        <taxon>Myxococcota</taxon>
        <taxon>Polyangia</taxon>
        <taxon>Polyangiales</taxon>
        <taxon>Polyangiaceae</taxon>
        <taxon>Sorangium</taxon>
    </lineage>
</organism>